<organism evidence="1 2">
    <name type="scientific">Laccaria amethystina LaAM-08-1</name>
    <dbReference type="NCBI Taxonomy" id="1095629"/>
    <lineage>
        <taxon>Eukaryota</taxon>
        <taxon>Fungi</taxon>
        <taxon>Dikarya</taxon>
        <taxon>Basidiomycota</taxon>
        <taxon>Agaricomycotina</taxon>
        <taxon>Agaricomycetes</taxon>
        <taxon>Agaricomycetidae</taxon>
        <taxon>Agaricales</taxon>
        <taxon>Agaricineae</taxon>
        <taxon>Hydnangiaceae</taxon>
        <taxon>Laccaria</taxon>
    </lineage>
</organism>
<sequence>MTTVLSRLVLQLKRHNLKPLRTCLEPLYSGLSFQAANVLKLFKLDSATCHSSSLAGSKHDIKLTPCSRRASHHMMLPYATFPATPISTVHLTPSTSTPRASTVIRCCKSRFK</sequence>
<dbReference type="EMBL" id="KN838552">
    <property type="protein sequence ID" value="KIK06497.1"/>
    <property type="molecule type" value="Genomic_DNA"/>
</dbReference>
<reference evidence="2" key="2">
    <citation type="submission" date="2015-01" db="EMBL/GenBank/DDBJ databases">
        <title>Evolutionary Origins and Diversification of the Mycorrhizal Mutualists.</title>
        <authorList>
            <consortium name="DOE Joint Genome Institute"/>
            <consortium name="Mycorrhizal Genomics Consortium"/>
            <person name="Kohler A."/>
            <person name="Kuo A."/>
            <person name="Nagy L.G."/>
            <person name="Floudas D."/>
            <person name="Copeland A."/>
            <person name="Barry K.W."/>
            <person name="Cichocki N."/>
            <person name="Veneault-Fourrey C."/>
            <person name="LaButti K."/>
            <person name="Lindquist E.A."/>
            <person name="Lipzen A."/>
            <person name="Lundell T."/>
            <person name="Morin E."/>
            <person name="Murat C."/>
            <person name="Riley R."/>
            <person name="Ohm R."/>
            <person name="Sun H."/>
            <person name="Tunlid A."/>
            <person name="Henrissat B."/>
            <person name="Grigoriev I.V."/>
            <person name="Hibbett D.S."/>
            <person name="Martin F."/>
        </authorList>
    </citation>
    <scope>NUCLEOTIDE SEQUENCE [LARGE SCALE GENOMIC DNA]</scope>
    <source>
        <strain evidence="2">LaAM-08-1</strain>
    </source>
</reference>
<keyword evidence="2" id="KW-1185">Reference proteome</keyword>
<accession>A0A0C9Y8K3</accession>
<evidence type="ECO:0000313" key="2">
    <source>
        <dbReference type="Proteomes" id="UP000054477"/>
    </source>
</evidence>
<proteinExistence type="predicted"/>
<name>A0A0C9Y8K3_9AGAR</name>
<reference evidence="1 2" key="1">
    <citation type="submission" date="2014-04" db="EMBL/GenBank/DDBJ databases">
        <authorList>
            <consortium name="DOE Joint Genome Institute"/>
            <person name="Kuo A."/>
            <person name="Kohler A."/>
            <person name="Nagy L.G."/>
            <person name="Floudas D."/>
            <person name="Copeland A."/>
            <person name="Barry K.W."/>
            <person name="Cichocki N."/>
            <person name="Veneault-Fourrey C."/>
            <person name="LaButti K."/>
            <person name="Lindquist E.A."/>
            <person name="Lipzen A."/>
            <person name="Lundell T."/>
            <person name="Morin E."/>
            <person name="Murat C."/>
            <person name="Sun H."/>
            <person name="Tunlid A."/>
            <person name="Henrissat B."/>
            <person name="Grigoriev I.V."/>
            <person name="Hibbett D.S."/>
            <person name="Martin F."/>
            <person name="Nordberg H.P."/>
            <person name="Cantor M.N."/>
            <person name="Hua S.X."/>
        </authorList>
    </citation>
    <scope>NUCLEOTIDE SEQUENCE [LARGE SCALE GENOMIC DNA]</scope>
    <source>
        <strain evidence="1 2">LaAM-08-1</strain>
    </source>
</reference>
<dbReference type="Proteomes" id="UP000054477">
    <property type="component" value="Unassembled WGS sequence"/>
</dbReference>
<protein>
    <submittedName>
        <fullName evidence="1">Uncharacterized protein</fullName>
    </submittedName>
</protein>
<dbReference type="AlphaFoldDB" id="A0A0C9Y8K3"/>
<dbReference type="HOGENOM" id="CLU_2146257_0_0_1"/>
<gene>
    <name evidence="1" type="ORF">K443DRAFT_262424</name>
</gene>
<evidence type="ECO:0000313" key="1">
    <source>
        <dbReference type="EMBL" id="KIK06497.1"/>
    </source>
</evidence>